<organism evidence="7">
    <name type="scientific">Neobacillus citreus</name>
    <dbReference type="NCBI Taxonomy" id="2833578"/>
    <lineage>
        <taxon>Bacteria</taxon>
        <taxon>Bacillati</taxon>
        <taxon>Bacillota</taxon>
        <taxon>Bacilli</taxon>
        <taxon>Bacillales</taxon>
        <taxon>Bacillaceae</taxon>
        <taxon>Neobacillus</taxon>
    </lineage>
</organism>
<dbReference type="InterPro" id="IPR027417">
    <property type="entry name" value="P-loop_NTPase"/>
</dbReference>
<dbReference type="Pfam" id="PF00005">
    <property type="entry name" value="ABC_tran"/>
    <property type="match status" value="1"/>
</dbReference>
<dbReference type="GO" id="GO:0016887">
    <property type="term" value="F:ATP hydrolysis activity"/>
    <property type="evidence" value="ECO:0007669"/>
    <property type="project" value="InterPro"/>
</dbReference>
<dbReference type="PROSITE" id="PS00211">
    <property type="entry name" value="ABC_TRANSPORTER_1"/>
    <property type="match status" value="1"/>
</dbReference>
<keyword evidence="2" id="KW-0813">Transport</keyword>
<dbReference type="InterPro" id="IPR052156">
    <property type="entry name" value="BCAA_Transport_ATP-bd_LivF"/>
</dbReference>
<dbReference type="PANTHER" id="PTHR43820">
    <property type="entry name" value="HIGH-AFFINITY BRANCHED-CHAIN AMINO ACID TRANSPORT ATP-BINDING PROTEIN LIVF"/>
    <property type="match status" value="1"/>
</dbReference>
<dbReference type="AlphaFoldDB" id="A0A942YCW2"/>
<dbReference type="CDD" id="cd03224">
    <property type="entry name" value="ABC_TM1139_LivF_branched"/>
    <property type="match status" value="1"/>
</dbReference>
<accession>A0A942YCW2</accession>
<comment type="similarity">
    <text evidence="1">Belongs to the ABC transporter superfamily.</text>
</comment>
<proteinExistence type="inferred from homology"/>
<protein>
    <submittedName>
        <fullName evidence="7">ABC transporter ATP-binding protein</fullName>
    </submittedName>
</protein>
<dbReference type="InterPro" id="IPR003439">
    <property type="entry name" value="ABC_transporter-like_ATP-bd"/>
</dbReference>
<evidence type="ECO:0000256" key="4">
    <source>
        <dbReference type="ARBA" id="ARBA00022840"/>
    </source>
</evidence>
<evidence type="ECO:0000256" key="3">
    <source>
        <dbReference type="ARBA" id="ARBA00022741"/>
    </source>
</evidence>
<gene>
    <name evidence="7" type="ORF">KHB02_31720</name>
</gene>
<sequence length="247" mass="27020">MKAMVKTQTIEKVDQLLEVSNLSVFYGKLQAVNSVSFQIPKGKVFAIVGANGAGKTSLLRGIYGTAQYTGSLTFNKAAFTAKTNRFKSGIAHVPQGRAIFGDLTVKENLSIGVLGIKKKTNELEYLLNLFPILETRMNKQAGMLSGGEQQMLAIARAMMSRPSLLLLDEPGMGLSPKLRMEVYESIRRLLDQADHDMGILLCDQEIGYALRIADQMSVMQKGQFIWSGEAGSVSVDELSTKYMGLKA</sequence>
<name>A0A942YCW2_9BACI</name>
<dbReference type="GO" id="GO:0005524">
    <property type="term" value="F:ATP binding"/>
    <property type="evidence" value="ECO:0007669"/>
    <property type="project" value="UniProtKB-KW"/>
</dbReference>
<dbReference type="GO" id="GO:0015807">
    <property type="term" value="P:L-amino acid transport"/>
    <property type="evidence" value="ECO:0007669"/>
    <property type="project" value="TreeGrafter"/>
</dbReference>
<dbReference type="InterPro" id="IPR017871">
    <property type="entry name" value="ABC_transporter-like_CS"/>
</dbReference>
<dbReference type="PROSITE" id="PS50893">
    <property type="entry name" value="ABC_TRANSPORTER_2"/>
    <property type="match status" value="1"/>
</dbReference>
<evidence type="ECO:0000313" key="7">
    <source>
        <dbReference type="EMBL" id="MBS4185963.1"/>
    </source>
</evidence>
<evidence type="ECO:0000256" key="2">
    <source>
        <dbReference type="ARBA" id="ARBA00022448"/>
    </source>
</evidence>
<keyword evidence="3" id="KW-0547">Nucleotide-binding</keyword>
<dbReference type="EMBL" id="JAGYPE010000006">
    <property type="protein sequence ID" value="MBS4185963.1"/>
    <property type="molecule type" value="Genomic_DNA"/>
</dbReference>
<feature type="domain" description="ABC transporter" evidence="6">
    <location>
        <begin position="17"/>
        <end position="246"/>
    </location>
</feature>
<dbReference type="Gene3D" id="3.40.50.300">
    <property type="entry name" value="P-loop containing nucleotide triphosphate hydrolases"/>
    <property type="match status" value="1"/>
</dbReference>
<comment type="caution">
    <text evidence="7">The sequence shown here is derived from an EMBL/GenBank/DDBJ whole genome shotgun (WGS) entry which is preliminary data.</text>
</comment>
<evidence type="ECO:0000256" key="5">
    <source>
        <dbReference type="ARBA" id="ARBA00022970"/>
    </source>
</evidence>
<keyword evidence="4 7" id="KW-0067">ATP-binding</keyword>
<evidence type="ECO:0000256" key="1">
    <source>
        <dbReference type="ARBA" id="ARBA00005417"/>
    </source>
</evidence>
<dbReference type="PANTHER" id="PTHR43820:SF4">
    <property type="entry name" value="HIGH-AFFINITY BRANCHED-CHAIN AMINO ACID TRANSPORT ATP-BINDING PROTEIN LIVF"/>
    <property type="match status" value="1"/>
</dbReference>
<dbReference type="SUPFAM" id="SSF52540">
    <property type="entry name" value="P-loop containing nucleoside triphosphate hydrolases"/>
    <property type="match status" value="1"/>
</dbReference>
<keyword evidence="5" id="KW-0029">Amino-acid transport</keyword>
<evidence type="ECO:0000259" key="6">
    <source>
        <dbReference type="PROSITE" id="PS50893"/>
    </source>
</evidence>
<reference evidence="7" key="1">
    <citation type="submission" date="2021-05" db="EMBL/GenBank/DDBJ databases">
        <title>Novel Bacillus species.</title>
        <authorList>
            <person name="Liu G."/>
        </authorList>
    </citation>
    <scope>NUCLEOTIDE SEQUENCE</scope>
    <source>
        <strain evidence="7">FJAT-50051</strain>
    </source>
</reference>
<dbReference type="InterPro" id="IPR003593">
    <property type="entry name" value="AAA+_ATPase"/>
</dbReference>
<dbReference type="GO" id="GO:0015658">
    <property type="term" value="F:branched-chain amino acid transmembrane transporter activity"/>
    <property type="evidence" value="ECO:0007669"/>
    <property type="project" value="TreeGrafter"/>
</dbReference>
<dbReference type="SMART" id="SM00382">
    <property type="entry name" value="AAA"/>
    <property type="match status" value="1"/>
</dbReference>